<accession>A0A8H7W250</accession>
<sequence>MTFAVSWARDSSTCDLPKKSDFSNGDVKELMEAMKNRGWKDVLDVKVVFDPAVKNGLKTMTEGECAWAPIAARADEEHRLAKIKFAKRLAEEESD</sequence>
<gene>
    <name evidence="1" type="ORF">IFR04_014526</name>
</gene>
<dbReference type="OrthoDB" id="3558942at2759"/>
<name>A0A8H7W250_9HELO</name>
<dbReference type="AlphaFoldDB" id="A0A8H7W250"/>
<evidence type="ECO:0000313" key="1">
    <source>
        <dbReference type="EMBL" id="KAG4412347.1"/>
    </source>
</evidence>
<protein>
    <submittedName>
        <fullName evidence="1">Uncharacterized protein</fullName>
    </submittedName>
</protein>
<proteinExistence type="predicted"/>
<evidence type="ECO:0000313" key="2">
    <source>
        <dbReference type="Proteomes" id="UP000664132"/>
    </source>
</evidence>
<reference evidence="1" key="1">
    <citation type="submission" date="2021-02" db="EMBL/GenBank/DDBJ databases">
        <title>Genome sequence Cadophora malorum strain M34.</title>
        <authorList>
            <person name="Stefanovic E."/>
            <person name="Vu D."/>
            <person name="Scully C."/>
            <person name="Dijksterhuis J."/>
            <person name="Roader J."/>
            <person name="Houbraken J."/>
        </authorList>
    </citation>
    <scope>NUCLEOTIDE SEQUENCE</scope>
    <source>
        <strain evidence="1">M34</strain>
    </source>
</reference>
<dbReference type="Proteomes" id="UP000664132">
    <property type="component" value="Unassembled WGS sequence"/>
</dbReference>
<keyword evidence="2" id="KW-1185">Reference proteome</keyword>
<organism evidence="1 2">
    <name type="scientific">Cadophora malorum</name>
    <dbReference type="NCBI Taxonomy" id="108018"/>
    <lineage>
        <taxon>Eukaryota</taxon>
        <taxon>Fungi</taxon>
        <taxon>Dikarya</taxon>
        <taxon>Ascomycota</taxon>
        <taxon>Pezizomycotina</taxon>
        <taxon>Leotiomycetes</taxon>
        <taxon>Helotiales</taxon>
        <taxon>Ploettnerulaceae</taxon>
        <taxon>Cadophora</taxon>
    </lineage>
</organism>
<dbReference type="EMBL" id="JAFJYH010000386">
    <property type="protein sequence ID" value="KAG4412347.1"/>
    <property type="molecule type" value="Genomic_DNA"/>
</dbReference>
<comment type="caution">
    <text evidence="1">The sequence shown here is derived from an EMBL/GenBank/DDBJ whole genome shotgun (WGS) entry which is preliminary data.</text>
</comment>